<comment type="caution">
    <text evidence="1">The sequence shown here is derived from an EMBL/GenBank/DDBJ whole genome shotgun (WGS) entry which is preliminary data.</text>
</comment>
<proteinExistence type="predicted"/>
<dbReference type="AlphaFoldDB" id="A0AAV8YHZ2"/>
<accession>A0AAV8YHZ2</accession>
<organism evidence="1 2">
    <name type="scientific">Aromia moschata</name>
    <dbReference type="NCBI Taxonomy" id="1265417"/>
    <lineage>
        <taxon>Eukaryota</taxon>
        <taxon>Metazoa</taxon>
        <taxon>Ecdysozoa</taxon>
        <taxon>Arthropoda</taxon>
        <taxon>Hexapoda</taxon>
        <taxon>Insecta</taxon>
        <taxon>Pterygota</taxon>
        <taxon>Neoptera</taxon>
        <taxon>Endopterygota</taxon>
        <taxon>Coleoptera</taxon>
        <taxon>Polyphaga</taxon>
        <taxon>Cucujiformia</taxon>
        <taxon>Chrysomeloidea</taxon>
        <taxon>Cerambycidae</taxon>
        <taxon>Cerambycinae</taxon>
        <taxon>Callichromatini</taxon>
        <taxon>Aromia</taxon>
    </lineage>
</organism>
<gene>
    <name evidence="1" type="ORF">NQ318_011171</name>
</gene>
<protein>
    <submittedName>
        <fullName evidence="1">Uncharacterized protein</fullName>
    </submittedName>
</protein>
<reference evidence="1" key="1">
    <citation type="journal article" date="2023" name="Insect Mol. Biol.">
        <title>Genome sequencing provides insights into the evolution of gene families encoding plant cell wall-degrading enzymes in longhorned beetles.</title>
        <authorList>
            <person name="Shin N.R."/>
            <person name="Okamura Y."/>
            <person name="Kirsch R."/>
            <person name="Pauchet Y."/>
        </authorList>
    </citation>
    <scope>NUCLEOTIDE SEQUENCE</scope>
    <source>
        <strain evidence="1">AMC_N1</strain>
    </source>
</reference>
<evidence type="ECO:0000313" key="2">
    <source>
        <dbReference type="Proteomes" id="UP001162162"/>
    </source>
</evidence>
<name>A0AAV8YHZ2_9CUCU</name>
<sequence length="70" mass="7928">MYLRLGNTMRISGEEFLEEILRGLPEPDGASTPPVNYIKCTANPNATNYIGRRNGRCNVLPIKEAYWTKI</sequence>
<evidence type="ECO:0000313" key="1">
    <source>
        <dbReference type="EMBL" id="KAJ8950873.1"/>
    </source>
</evidence>
<dbReference type="EMBL" id="JAPWTK010000093">
    <property type="protein sequence ID" value="KAJ8950873.1"/>
    <property type="molecule type" value="Genomic_DNA"/>
</dbReference>
<keyword evidence="2" id="KW-1185">Reference proteome</keyword>
<dbReference type="Proteomes" id="UP001162162">
    <property type="component" value="Unassembled WGS sequence"/>
</dbReference>